<dbReference type="AlphaFoldDB" id="A0AAD7LUD6"/>
<evidence type="ECO:0000256" key="1">
    <source>
        <dbReference type="SAM" id="MobiDB-lite"/>
    </source>
</evidence>
<gene>
    <name evidence="4" type="ORF">O6P43_013546</name>
</gene>
<organism evidence="4 5">
    <name type="scientific">Quillaja saponaria</name>
    <name type="common">Soap bark tree</name>
    <dbReference type="NCBI Taxonomy" id="32244"/>
    <lineage>
        <taxon>Eukaryota</taxon>
        <taxon>Viridiplantae</taxon>
        <taxon>Streptophyta</taxon>
        <taxon>Embryophyta</taxon>
        <taxon>Tracheophyta</taxon>
        <taxon>Spermatophyta</taxon>
        <taxon>Magnoliopsida</taxon>
        <taxon>eudicotyledons</taxon>
        <taxon>Gunneridae</taxon>
        <taxon>Pentapetalae</taxon>
        <taxon>rosids</taxon>
        <taxon>fabids</taxon>
        <taxon>Fabales</taxon>
        <taxon>Quillajaceae</taxon>
        <taxon>Quillaja</taxon>
    </lineage>
</organism>
<evidence type="ECO:0000313" key="4">
    <source>
        <dbReference type="EMBL" id="KAJ7963616.1"/>
    </source>
</evidence>
<dbReference type="KEGG" id="qsa:O6P43_013546"/>
<comment type="caution">
    <text evidence="4">The sequence shown here is derived from an EMBL/GenBank/DDBJ whole genome shotgun (WGS) entry which is preliminary data.</text>
</comment>
<proteinExistence type="predicted"/>
<keyword evidence="2" id="KW-0472">Membrane</keyword>
<evidence type="ECO:0000256" key="3">
    <source>
        <dbReference type="SAM" id="SignalP"/>
    </source>
</evidence>
<keyword evidence="2" id="KW-1133">Transmembrane helix</keyword>
<keyword evidence="2" id="KW-0812">Transmembrane</keyword>
<feature type="region of interest" description="Disordered" evidence="1">
    <location>
        <begin position="60"/>
        <end position="97"/>
    </location>
</feature>
<protein>
    <submittedName>
        <fullName evidence="4">Leucine-rich repeat extensin-like protein 3</fullName>
    </submittedName>
</protein>
<evidence type="ECO:0000313" key="5">
    <source>
        <dbReference type="Proteomes" id="UP001163823"/>
    </source>
</evidence>
<feature type="transmembrane region" description="Helical" evidence="2">
    <location>
        <begin position="149"/>
        <end position="166"/>
    </location>
</feature>
<keyword evidence="3" id="KW-0732">Signal</keyword>
<name>A0AAD7LUD6_QUISA</name>
<reference evidence="4" key="1">
    <citation type="journal article" date="2023" name="Science">
        <title>Elucidation of the pathway for biosynthesis of saponin adjuvants from the soapbark tree.</title>
        <authorList>
            <person name="Reed J."/>
            <person name="Orme A."/>
            <person name="El-Demerdash A."/>
            <person name="Owen C."/>
            <person name="Martin L.B.B."/>
            <person name="Misra R.C."/>
            <person name="Kikuchi S."/>
            <person name="Rejzek M."/>
            <person name="Martin A.C."/>
            <person name="Harkess A."/>
            <person name="Leebens-Mack J."/>
            <person name="Louveau T."/>
            <person name="Stephenson M.J."/>
            <person name="Osbourn A."/>
        </authorList>
    </citation>
    <scope>NUCLEOTIDE SEQUENCE</scope>
    <source>
        <strain evidence="4">S10</strain>
    </source>
</reference>
<keyword evidence="5" id="KW-1185">Reference proteome</keyword>
<dbReference type="EMBL" id="JARAOO010000006">
    <property type="protein sequence ID" value="KAJ7963616.1"/>
    <property type="molecule type" value="Genomic_DNA"/>
</dbReference>
<feature type="compositionally biased region" description="Pro residues" evidence="1">
    <location>
        <begin position="63"/>
        <end position="73"/>
    </location>
</feature>
<evidence type="ECO:0000256" key="2">
    <source>
        <dbReference type="SAM" id="Phobius"/>
    </source>
</evidence>
<feature type="chain" id="PRO_5042018168" evidence="3">
    <location>
        <begin position="19"/>
        <end position="167"/>
    </location>
</feature>
<feature type="signal peptide" evidence="3">
    <location>
        <begin position="1"/>
        <end position="18"/>
    </location>
</feature>
<dbReference type="Proteomes" id="UP001163823">
    <property type="component" value="Chromosome 6"/>
</dbReference>
<sequence length="167" mass="17603">MFPPKYVFFIALWLSVSNFDLKASGDASGDGMTTPACVINCTTNCGNPCHPPPTVPGYDPSYGAPPPPPPPSFPSGYPIYGAPPPPSPHQPGQGQAACPPPGGVQCCGGGTYGPPTPSLLTIPSKSLHICALWRKFCLITCTNFCFCSYANFFLFVSFLMNLLVVIT</sequence>
<accession>A0AAD7LUD6</accession>